<dbReference type="AlphaFoldDB" id="A0A8J2SF54"/>
<dbReference type="GO" id="GO:0008234">
    <property type="term" value="F:cysteine-type peptidase activity"/>
    <property type="evidence" value="ECO:0007669"/>
    <property type="project" value="UniProtKB-KW"/>
</dbReference>
<keyword evidence="9" id="KW-1185">Reference proteome</keyword>
<feature type="compositionally biased region" description="Basic and acidic residues" evidence="5">
    <location>
        <begin position="576"/>
        <end position="586"/>
    </location>
</feature>
<dbReference type="PANTHER" id="PTHR47664">
    <property type="entry name" value="NLPC_P60 DOMAIN-CONTAINING PROTEIN"/>
    <property type="match status" value="1"/>
</dbReference>
<evidence type="ECO:0000256" key="2">
    <source>
        <dbReference type="ARBA" id="ARBA00022670"/>
    </source>
</evidence>
<feature type="domain" description="NlpC/P60" evidence="7">
    <location>
        <begin position="58"/>
        <end position="211"/>
    </location>
</feature>
<protein>
    <recommendedName>
        <fullName evidence="10">CheR-type methyltransferase domain-containing protein</fullName>
    </recommendedName>
</protein>
<dbReference type="InterPro" id="IPR000064">
    <property type="entry name" value="NLP_P60_dom"/>
</dbReference>
<feature type="domain" description="CheR-type methyltransferase" evidence="6">
    <location>
        <begin position="236"/>
        <end position="438"/>
    </location>
</feature>
<comment type="similarity">
    <text evidence="1">Belongs to the peptidase C40 family.</text>
</comment>
<organism evidence="8 9">
    <name type="scientific">Pelagomonas calceolata</name>
    <dbReference type="NCBI Taxonomy" id="35677"/>
    <lineage>
        <taxon>Eukaryota</taxon>
        <taxon>Sar</taxon>
        <taxon>Stramenopiles</taxon>
        <taxon>Ochrophyta</taxon>
        <taxon>Pelagophyceae</taxon>
        <taxon>Pelagomonadales</taxon>
        <taxon>Pelagomonadaceae</taxon>
        <taxon>Pelagomonas</taxon>
    </lineage>
</organism>
<feature type="region of interest" description="Disordered" evidence="5">
    <location>
        <begin position="463"/>
        <end position="621"/>
    </location>
</feature>
<feature type="compositionally biased region" description="Basic residues" evidence="5">
    <location>
        <begin position="478"/>
        <end position="489"/>
    </location>
</feature>
<accession>A0A8J2SF54</accession>
<dbReference type="InterPro" id="IPR029063">
    <property type="entry name" value="SAM-dependent_MTases_sf"/>
</dbReference>
<dbReference type="PRINTS" id="PR00996">
    <property type="entry name" value="CHERMTFRASE"/>
</dbReference>
<reference evidence="8" key="1">
    <citation type="submission" date="2021-11" db="EMBL/GenBank/DDBJ databases">
        <authorList>
            <consortium name="Genoscope - CEA"/>
            <person name="William W."/>
        </authorList>
    </citation>
    <scope>NUCLEOTIDE SEQUENCE</scope>
</reference>
<dbReference type="GO" id="GO:0006508">
    <property type="term" value="P:proteolysis"/>
    <property type="evidence" value="ECO:0007669"/>
    <property type="project" value="UniProtKB-KW"/>
</dbReference>
<dbReference type="GO" id="GO:0008757">
    <property type="term" value="F:S-adenosylmethionine-dependent methyltransferase activity"/>
    <property type="evidence" value="ECO:0007669"/>
    <property type="project" value="InterPro"/>
</dbReference>
<comment type="caution">
    <text evidence="8">The sequence shown here is derived from an EMBL/GenBank/DDBJ whole genome shotgun (WGS) entry which is preliminary data.</text>
</comment>
<evidence type="ECO:0000256" key="1">
    <source>
        <dbReference type="ARBA" id="ARBA00007074"/>
    </source>
</evidence>
<dbReference type="EMBL" id="CAKKNE010000001">
    <property type="protein sequence ID" value="CAH0364547.1"/>
    <property type="molecule type" value="Genomic_DNA"/>
</dbReference>
<evidence type="ECO:0000256" key="4">
    <source>
        <dbReference type="ARBA" id="ARBA00022807"/>
    </source>
</evidence>
<dbReference type="Pfam" id="PF01739">
    <property type="entry name" value="CheR"/>
    <property type="match status" value="1"/>
</dbReference>
<dbReference type="InterPro" id="IPR022642">
    <property type="entry name" value="CheR_C"/>
</dbReference>
<dbReference type="OrthoDB" id="202825at2759"/>
<dbReference type="InterPro" id="IPR038765">
    <property type="entry name" value="Papain-like_cys_pep_sf"/>
</dbReference>
<dbReference type="InterPro" id="IPR000780">
    <property type="entry name" value="CheR_MeTrfase"/>
</dbReference>
<evidence type="ECO:0000256" key="5">
    <source>
        <dbReference type="SAM" id="MobiDB-lite"/>
    </source>
</evidence>
<dbReference type="Gene3D" id="3.40.50.150">
    <property type="entry name" value="Vaccinia Virus protein VP39"/>
    <property type="match status" value="1"/>
</dbReference>
<dbReference type="SMART" id="SM00138">
    <property type="entry name" value="MeTrc"/>
    <property type="match status" value="1"/>
</dbReference>
<keyword evidence="4" id="KW-0788">Thiol protease</keyword>
<keyword evidence="2" id="KW-0645">Protease</keyword>
<dbReference type="PROSITE" id="PS51935">
    <property type="entry name" value="NLPC_P60"/>
    <property type="match status" value="1"/>
</dbReference>
<dbReference type="SUPFAM" id="SSF53335">
    <property type="entry name" value="S-adenosyl-L-methionine-dependent methyltransferases"/>
    <property type="match status" value="1"/>
</dbReference>
<keyword evidence="3" id="KW-0378">Hydrolase</keyword>
<dbReference type="PROSITE" id="PS50123">
    <property type="entry name" value="CHER"/>
    <property type="match status" value="1"/>
</dbReference>
<feature type="compositionally biased region" description="Basic and acidic residues" evidence="5">
    <location>
        <begin position="490"/>
        <end position="506"/>
    </location>
</feature>
<dbReference type="Proteomes" id="UP000789595">
    <property type="component" value="Unassembled WGS sequence"/>
</dbReference>
<evidence type="ECO:0008006" key="10">
    <source>
        <dbReference type="Google" id="ProtNLM"/>
    </source>
</evidence>
<feature type="region of interest" description="Disordered" evidence="5">
    <location>
        <begin position="1"/>
        <end position="58"/>
    </location>
</feature>
<dbReference type="PANTHER" id="PTHR47664:SF1">
    <property type="entry name" value="CHROMOSOME UNDETERMINED SCAFFOLD_14, WHOLE GENOME SHOTGUN SEQUENCE"/>
    <property type="match status" value="1"/>
</dbReference>
<evidence type="ECO:0000313" key="8">
    <source>
        <dbReference type="EMBL" id="CAH0364547.1"/>
    </source>
</evidence>
<dbReference type="SUPFAM" id="SSF54001">
    <property type="entry name" value="Cysteine proteinases"/>
    <property type="match status" value="1"/>
</dbReference>
<evidence type="ECO:0000313" key="9">
    <source>
        <dbReference type="Proteomes" id="UP000789595"/>
    </source>
</evidence>
<evidence type="ECO:0000259" key="6">
    <source>
        <dbReference type="PROSITE" id="PS50123"/>
    </source>
</evidence>
<proteinExistence type="inferred from homology"/>
<name>A0A8J2SF54_9STRA</name>
<feature type="compositionally biased region" description="Basic residues" evidence="5">
    <location>
        <begin position="603"/>
        <end position="621"/>
    </location>
</feature>
<dbReference type="Gene3D" id="3.90.1720.10">
    <property type="entry name" value="endopeptidase domain like (from Nostoc punctiforme)"/>
    <property type="match status" value="1"/>
</dbReference>
<feature type="compositionally biased region" description="Basic residues" evidence="5">
    <location>
        <begin position="507"/>
        <end position="520"/>
    </location>
</feature>
<feature type="compositionally biased region" description="Low complexity" evidence="5">
    <location>
        <begin position="521"/>
        <end position="531"/>
    </location>
</feature>
<evidence type="ECO:0000259" key="7">
    <source>
        <dbReference type="PROSITE" id="PS51935"/>
    </source>
</evidence>
<feature type="compositionally biased region" description="Basic and acidic residues" evidence="5">
    <location>
        <begin position="49"/>
        <end position="58"/>
    </location>
</feature>
<sequence length="621" mass="69582">MGKGGRQVVPAPPLAGPSSRPGSAVSRPGSATASRPGTKDLRHRAAARRAKDPTSDKERLRAKFIEQVKSYIGTPYAERYHKEGDELYGQPLYLDCCGLFRQVLRDMREDFGFDVGPWNQCYLYATLPTKLSFKDVKPGDLLFVQGRYTRGRERRQKGDIVHVEMYLGEDLGSGPESTLASRDHWGCVSIQDSFKYASPWYEITALHWRSLDDWLEGRCDPVAMPGCFRSHDPYGEKVLDQPFRSHTSFFRDPEAWRWLAQIGLFRAACRAAAQRRPLRVWSCGCSSGEELYSLALLYRHRIVPVLGAKAPRLECVGSDVRQDLLDKAADVRERRWTQAAIRTVPLDILKKGFRATASATTRAYCLRDSTLASSFAFRIEDAACDAPDDEPDIFDLVLCRYAAFLYCDAPGALRAADRISSRLAPGGVVLLGATDPMPRDCSLEPVPNSTNAWTLDPEADAALTSGRLAQPTLDAYKAARRRRPARPRRSASEPPRRPVAREDSVVRRRRAASVAARRRAASAAQKRAAQPPAAPKESKLIWRPSTRGAPARPPPPPPRRRTSSRPSKPFLSRLADQAEQHAEKLKQLRAKTRKEWKEAGRPCKPKRRKRRKRKTAKVAPL</sequence>
<gene>
    <name evidence="8" type="ORF">PECAL_1P09140</name>
</gene>
<evidence type="ECO:0000256" key="3">
    <source>
        <dbReference type="ARBA" id="ARBA00022801"/>
    </source>
</evidence>